<dbReference type="Proteomes" id="UP000663880">
    <property type="component" value="Unassembled WGS sequence"/>
</dbReference>
<keyword evidence="1 7" id="KW-0645">Protease</keyword>
<accession>A0A821T9Z0</accession>
<evidence type="ECO:0000256" key="1">
    <source>
        <dbReference type="ARBA" id="ARBA00022670"/>
    </source>
</evidence>
<dbReference type="GO" id="GO:0004222">
    <property type="term" value="F:metalloendopeptidase activity"/>
    <property type="evidence" value="ECO:0007669"/>
    <property type="project" value="UniProtKB-UniRule"/>
</dbReference>
<dbReference type="InterPro" id="IPR001506">
    <property type="entry name" value="Peptidase_M12A"/>
</dbReference>
<feature type="region of interest" description="Disordered" evidence="8">
    <location>
        <begin position="299"/>
        <end position="434"/>
    </location>
</feature>
<evidence type="ECO:0000256" key="4">
    <source>
        <dbReference type="ARBA" id="ARBA00022833"/>
    </source>
</evidence>
<dbReference type="OrthoDB" id="291007at2759"/>
<keyword evidence="5 7" id="KW-0482">Metalloprotease</keyword>
<feature type="chain" id="PRO_5033108957" description="Metalloendopeptidase" evidence="7">
    <location>
        <begin position="26"/>
        <end position="434"/>
    </location>
</feature>
<keyword evidence="3 7" id="KW-0378">Hydrolase</keyword>
<comment type="cofactor">
    <cofactor evidence="7">
        <name>Zn(2+)</name>
        <dbReference type="ChEBI" id="CHEBI:29105"/>
    </cofactor>
    <text evidence="7">Binds 1 zinc ion per subunit.</text>
</comment>
<evidence type="ECO:0000313" key="11">
    <source>
        <dbReference type="Proteomes" id="UP000663880"/>
    </source>
</evidence>
<dbReference type="PROSITE" id="PS51864">
    <property type="entry name" value="ASTACIN"/>
    <property type="match status" value="1"/>
</dbReference>
<keyword evidence="7" id="KW-0732">Signal</keyword>
<dbReference type="PANTHER" id="PTHR10127">
    <property type="entry name" value="DISCOIDIN, CUB, EGF, LAMININ , AND ZINC METALLOPROTEASE DOMAIN CONTAINING"/>
    <property type="match status" value="1"/>
</dbReference>
<reference evidence="10" key="1">
    <citation type="submission" date="2021-02" db="EMBL/GenBank/DDBJ databases">
        <authorList>
            <person name="Steward A R."/>
        </authorList>
    </citation>
    <scope>NUCLEOTIDE SEQUENCE</scope>
</reference>
<keyword evidence="2 7" id="KW-0479">Metal-binding</keyword>
<organism evidence="10 11">
    <name type="scientific">Pieris macdunnoughi</name>
    <dbReference type="NCBI Taxonomy" id="345717"/>
    <lineage>
        <taxon>Eukaryota</taxon>
        <taxon>Metazoa</taxon>
        <taxon>Ecdysozoa</taxon>
        <taxon>Arthropoda</taxon>
        <taxon>Hexapoda</taxon>
        <taxon>Insecta</taxon>
        <taxon>Pterygota</taxon>
        <taxon>Neoptera</taxon>
        <taxon>Endopterygota</taxon>
        <taxon>Lepidoptera</taxon>
        <taxon>Glossata</taxon>
        <taxon>Ditrysia</taxon>
        <taxon>Papilionoidea</taxon>
        <taxon>Pieridae</taxon>
        <taxon>Pierinae</taxon>
        <taxon>Pieris</taxon>
    </lineage>
</organism>
<dbReference type="Pfam" id="PF01400">
    <property type="entry name" value="Astacin"/>
    <property type="match status" value="1"/>
</dbReference>
<dbReference type="InterPro" id="IPR024079">
    <property type="entry name" value="MetalloPept_cat_dom_sf"/>
</dbReference>
<gene>
    <name evidence="10" type="ORF">PMACD_LOCUS8762</name>
</gene>
<evidence type="ECO:0000256" key="6">
    <source>
        <dbReference type="PROSITE-ProRule" id="PRU01211"/>
    </source>
</evidence>
<sequence>MRYTLLRLVLFGLYIAFLKETSVNGAITFLSQLRRENSVTDHKQSVEEIPPDEKEEPGFDLDEREIKKFHIWPKGIIPYYIDDFSFDKVLRDTIRAFLKHTNHMTGLQFLELPSPPKDDSRWVFFINRQGLLECINQSFRSFTNDGVQKVLLGYDCIINYGMLEVLLMLVGVPPQHNSPDRDDYVETKMNNVIPNKKYLFKKFKDDEWLFHDLEYDFKSAGHYDSHKFTVNGRATLIPKDDSKSNLEIGFKKHFSSIDIKKIKMLYNFISKKEPSVHLPQCSKMFNPGSNFSKYRENKITEGKPRNKPNKYLGVPDEAPDREDVNSHFDEVNGQTNENITNPKSVMDNNDDDEEEEVEKPENRETEEVAKDAEQKIEESVDDVLKEDSQKTEERIEASENQDFDKENKTVLKGKTNHKGENLLDLSDFATGEDN</sequence>
<dbReference type="EMBL" id="CAJOBZ010000023">
    <property type="protein sequence ID" value="CAF4871025.1"/>
    <property type="molecule type" value="Genomic_DNA"/>
</dbReference>
<evidence type="ECO:0000256" key="5">
    <source>
        <dbReference type="ARBA" id="ARBA00023049"/>
    </source>
</evidence>
<dbReference type="PRINTS" id="PR00480">
    <property type="entry name" value="ASTACIN"/>
</dbReference>
<comment type="caution">
    <text evidence="10">The sequence shown here is derived from an EMBL/GenBank/DDBJ whole genome shotgun (WGS) entry which is preliminary data.</text>
</comment>
<evidence type="ECO:0000256" key="2">
    <source>
        <dbReference type="ARBA" id="ARBA00022723"/>
    </source>
</evidence>
<feature type="compositionally biased region" description="Polar residues" evidence="8">
    <location>
        <begin position="332"/>
        <end position="343"/>
    </location>
</feature>
<dbReference type="InterPro" id="IPR006026">
    <property type="entry name" value="Peptidase_Metallo"/>
</dbReference>
<evidence type="ECO:0000313" key="10">
    <source>
        <dbReference type="EMBL" id="CAF4871025.1"/>
    </source>
</evidence>
<comment type="caution">
    <text evidence="6">Lacks conserved residue(s) required for the propagation of feature annotation.</text>
</comment>
<keyword evidence="4 7" id="KW-0862">Zinc</keyword>
<name>A0A821T9Z0_9NEOP</name>
<dbReference type="GO" id="GO:0006508">
    <property type="term" value="P:proteolysis"/>
    <property type="evidence" value="ECO:0007669"/>
    <property type="project" value="UniProtKB-KW"/>
</dbReference>
<dbReference type="Gene3D" id="3.40.390.10">
    <property type="entry name" value="Collagenase (Catalytic Domain)"/>
    <property type="match status" value="1"/>
</dbReference>
<dbReference type="SUPFAM" id="SSF55486">
    <property type="entry name" value="Metalloproteases ('zincins'), catalytic domain"/>
    <property type="match status" value="1"/>
</dbReference>
<feature type="compositionally biased region" description="Basic and acidic residues" evidence="8">
    <location>
        <begin position="359"/>
        <end position="409"/>
    </location>
</feature>
<dbReference type="AlphaFoldDB" id="A0A821T9Z0"/>
<dbReference type="GO" id="GO:0008270">
    <property type="term" value="F:zinc ion binding"/>
    <property type="evidence" value="ECO:0007669"/>
    <property type="project" value="InterPro"/>
</dbReference>
<dbReference type="EC" id="3.4.24.-" evidence="7"/>
<dbReference type="SMART" id="SM00235">
    <property type="entry name" value="ZnMc"/>
    <property type="match status" value="1"/>
</dbReference>
<keyword evidence="11" id="KW-1185">Reference proteome</keyword>
<dbReference type="PANTHER" id="PTHR10127:SF780">
    <property type="entry name" value="METALLOENDOPEPTIDASE"/>
    <property type="match status" value="1"/>
</dbReference>
<feature type="compositionally biased region" description="Acidic residues" evidence="8">
    <location>
        <begin position="348"/>
        <end position="358"/>
    </location>
</feature>
<feature type="domain" description="Peptidase M12A" evidence="9">
    <location>
        <begin position="64"/>
        <end position="270"/>
    </location>
</feature>
<proteinExistence type="predicted"/>
<evidence type="ECO:0000259" key="9">
    <source>
        <dbReference type="PROSITE" id="PS51864"/>
    </source>
</evidence>
<feature type="signal peptide" evidence="7">
    <location>
        <begin position="1"/>
        <end position="25"/>
    </location>
</feature>
<evidence type="ECO:0000256" key="7">
    <source>
        <dbReference type="RuleBase" id="RU361183"/>
    </source>
</evidence>
<protein>
    <recommendedName>
        <fullName evidence="7">Metalloendopeptidase</fullName>
        <ecNumber evidence="7">3.4.24.-</ecNumber>
    </recommendedName>
</protein>
<evidence type="ECO:0000256" key="8">
    <source>
        <dbReference type="SAM" id="MobiDB-lite"/>
    </source>
</evidence>
<feature type="compositionally biased region" description="Basic and acidic residues" evidence="8">
    <location>
        <begin position="321"/>
        <end position="330"/>
    </location>
</feature>
<evidence type="ECO:0000256" key="3">
    <source>
        <dbReference type="ARBA" id="ARBA00022801"/>
    </source>
</evidence>